<dbReference type="InterPro" id="IPR051802">
    <property type="entry name" value="YfhM-like"/>
</dbReference>
<gene>
    <name evidence="4" type="ORF">QSG27_10965</name>
</gene>
<keyword evidence="5" id="KW-1185">Reference proteome</keyword>
<evidence type="ECO:0000259" key="2">
    <source>
        <dbReference type="Pfam" id="PF11974"/>
    </source>
</evidence>
<dbReference type="RefSeq" id="WP_306705986.1">
    <property type="nucleotide sequence ID" value="NZ_JAUJFI010000041.1"/>
</dbReference>
<feature type="domain" description="Alpha-2 macroglobulin MG2" evidence="3">
    <location>
        <begin position="135"/>
        <end position="237"/>
    </location>
</feature>
<evidence type="ECO:0000313" key="5">
    <source>
        <dbReference type="Proteomes" id="UP001227317"/>
    </source>
</evidence>
<evidence type="ECO:0000256" key="1">
    <source>
        <dbReference type="SAM" id="SignalP"/>
    </source>
</evidence>
<protein>
    <recommendedName>
        <fullName evidence="6">SbsA Ig-like domain-containing protein</fullName>
    </recommendedName>
</protein>
<sequence>MLRAVARVCAVLVASSTPVIAADAPPEPVPFGVSSAEVVAERDVPQACFTFTDRLEKSRAVNYRDYVEVKPAGEGVAFDGTAVARDRTLCVEGLKHGQSYRITLRDGLPGSDGKRLPNPDARDIEVPNRKPALAFRGAGYILPRIGTDGLPLRSINLDRAKLQVLRINDRSLVEKIYFGRIGQQMSDHEVGEILDRSGQEVWRGEMAISNSRNQAVVTPFPIDAVLGRLEPGVYIAVAGTEDIKPGGWDHKATQWFVVSDLGLNAITGEDALVVFARSVKTAAPEAGVELRLLARNNAELGKALTGPDGLARFDLAALRAAGRDPAQALFAYRGAGDFGFLDLVTPASPAPARRCIWRCCCATPTPSRSRAARSR</sequence>
<dbReference type="PANTHER" id="PTHR40094">
    <property type="entry name" value="ALPHA-2-MACROGLOBULIN HOMOLOG"/>
    <property type="match status" value="1"/>
</dbReference>
<organism evidence="4 5">
    <name type="scientific">Azospirillum isscasi</name>
    <dbReference type="NCBI Taxonomy" id="3053926"/>
    <lineage>
        <taxon>Bacteria</taxon>
        <taxon>Pseudomonadati</taxon>
        <taxon>Pseudomonadota</taxon>
        <taxon>Alphaproteobacteria</taxon>
        <taxon>Rhodospirillales</taxon>
        <taxon>Azospirillaceae</taxon>
        <taxon>Azospirillum</taxon>
    </lineage>
</organism>
<dbReference type="Pfam" id="PF11974">
    <property type="entry name" value="bMG3"/>
    <property type="match status" value="1"/>
</dbReference>
<keyword evidence="1" id="KW-0732">Signal</keyword>
<dbReference type="EMBL" id="JAUJFI010000041">
    <property type="protein sequence ID" value="MDQ2103213.1"/>
    <property type="molecule type" value="Genomic_DNA"/>
</dbReference>
<evidence type="ECO:0000259" key="3">
    <source>
        <dbReference type="Pfam" id="PF21142"/>
    </source>
</evidence>
<feature type="chain" id="PRO_5045960103" description="SbsA Ig-like domain-containing protein" evidence="1">
    <location>
        <begin position="22"/>
        <end position="375"/>
    </location>
</feature>
<feature type="signal peptide" evidence="1">
    <location>
        <begin position="1"/>
        <end position="21"/>
    </location>
</feature>
<reference evidence="4 5" key="1">
    <citation type="submission" date="2023-06" db="EMBL/GenBank/DDBJ databases">
        <title>Azospirillum isscasensis sp.nov, a bacterium isolated from rhizosphere soil of rice.</title>
        <authorList>
            <person name="Wang H."/>
        </authorList>
    </citation>
    <scope>NUCLEOTIDE SEQUENCE [LARGE SCALE GENOMIC DNA]</scope>
    <source>
        <strain evidence="4 5">C340-1</strain>
    </source>
</reference>
<accession>A0ABU0WG93</accession>
<dbReference type="Pfam" id="PF21142">
    <property type="entry name" value="A2M_bMG2"/>
    <property type="match status" value="1"/>
</dbReference>
<name>A0ABU0WG93_9PROT</name>
<comment type="caution">
    <text evidence="4">The sequence shown here is derived from an EMBL/GenBank/DDBJ whole genome shotgun (WGS) entry which is preliminary data.</text>
</comment>
<evidence type="ECO:0008006" key="6">
    <source>
        <dbReference type="Google" id="ProtNLM"/>
    </source>
</evidence>
<dbReference type="PANTHER" id="PTHR40094:SF1">
    <property type="entry name" value="UBIQUITIN DOMAIN-CONTAINING PROTEIN"/>
    <property type="match status" value="1"/>
</dbReference>
<feature type="domain" description="Alpha-2-macroglobulin MG3" evidence="2">
    <location>
        <begin position="258"/>
        <end position="344"/>
    </location>
</feature>
<dbReference type="Proteomes" id="UP001227317">
    <property type="component" value="Unassembled WGS sequence"/>
</dbReference>
<proteinExistence type="predicted"/>
<dbReference type="InterPro" id="IPR049120">
    <property type="entry name" value="A2M_bMG2"/>
</dbReference>
<dbReference type="InterPro" id="IPR021868">
    <property type="entry name" value="Alpha_2_Macroglob_MG3"/>
</dbReference>
<evidence type="ECO:0000313" key="4">
    <source>
        <dbReference type="EMBL" id="MDQ2103213.1"/>
    </source>
</evidence>